<protein>
    <submittedName>
        <fullName evidence="1">Capsid assembly protein</fullName>
    </submittedName>
</protein>
<dbReference type="Pfam" id="PF05396">
    <property type="entry name" value="Phage_T7_Capsid"/>
    <property type="match status" value="1"/>
</dbReference>
<accession>A0A678ZZN1</accession>
<keyword evidence="2" id="KW-1185">Reference proteome</keyword>
<organism evidence="1 2">
    <name type="scientific">Pectobacterium phage Q19</name>
    <dbReference type="NCBI Taxonomy" id="2500576"/>
    <lineage>
        <taxon>Viruses</taxon>
        <taxon>Duplodnaviria</taxon>
        <taxon>Heunggongvirae</taxon>
        <taxon>Uroviricota</taxon>
        <taxon>Caudoviricetes</taxon>
        <taxon>Autographivirales</taxon>
        <taxon>Autotranscriptaviridae</taxon>
        <taxon>Studiervirinae</taxon>
        <taxon>Maklayavirus</taxon>
        <taxon>Maklayavirus Q19</taxon>
    </lineage>
</organism>
<dbReference type="InterPro" id="IPR008768">
    <property type="entry name" value="Gp9-like"/>
</dbReference>
<proteinExistence type="predicted"/>
<reference evidence="1" key="1">
    <citation type="submission" date="2018-12" db="EMBL/GenBank/DDBJ databases">
        <authorList>
            <person name="Shneider M.M."/>
            <person name="Kabanova A.P."/>
            <person name="Korzhenkov A.A."/>
            <person name="Toschakov S.V."/>
            <person name="Miroshnikov K.A."/>
        </authorList>
    </citation>
    <scope>NUCLEOTIDE SEQUENCE [LARGE SCALE GENOMIC DNA]</scope>
</reference>
<sequence>MPQGESNADVYASFGVNSAVLTGSSPTEHEQNMLALDVSARDGDDAIVLDTTTNDDPYGADFDKFANPDALDDGKGFVQVRINSEGEQVELEGSAEGTQGEGTEGTAVEFAPLGETPQELTSASEQLSQHEQGFQAMIAQAVAHGLPQDSISRIQGEYESDGISDQSYTELEAAGYTRAFVDSYIAGQEGLVNSYVNQVVAFAGGQDKFSAIHAHLIATNPEAAQTFETALGNRDMGTLKAIINLAGQSYTAKFGKPAQRSVTNRAIPAAPEAKAKVEGFSSQSEMIKAMSDSRYRTDAKFRSEVEQKVINSTF</sequence>
<name>A0A678ZZN1_9CAUD</name>
<dbReference type="GO" id="GO:0019069">
    <property type="term" value="P:viral capsid assembly"/>
    <property type="evidence" value="ECO:0007669"/>
    <property type="project" value="InterPro"/>
</dbReference>
<dbReference type="EMBL" id="MK290739">
    <property type="protein sequence ID" value="AZV02367.1"/>
    <property type="molecule type" value="Genomic_DNA"/>
</dbReference>
<gene>
    <name evidence="1" type="ORF">Q19_35</name>
</gene>
<evidence type="ECO:0000313" key="2">
    <source>
        <dbReference type="Proteomes" id="UP000434467"/>
    </source>
</evidence>
<dbReference type="Proteomes" id="UP000434467">
    <property type="component" value="Segment"/>
</dbReference>
<evidence type="ECO:0000313" key="1">
    <source>
        <dbReference type="EMBL" id="AZV02367.1"/>
    </source>
</evidence>